<evidence type="ECO:0000256" key="3">
    <source>
        <dbReference type="ARBA" id="ARBA00022737"/>
    </source>
</evidence>
<keyword evidence="11" id="KW-1185">Reference proteome</keyword>
<feature type="repeat" description="ANK" evidence="7">
    <location>
        <begin position="269"/>
        <end position="301"/>
    </location>
</feature>
<proteinExistence type="predicted"/>
<dbReference type="Gene3D" id="1.25.40.20">
    <property type="entry name" value="Ankyrin repeat-containing domain"/>
    <property type="match status" value="3"/>
</dbReference>
<sequence>MDLYEATAAGEKDEVLLLFKKGGDVNAEGGEYENSLQAAVSEGYPKIGKPLLKKRANINAQRGEYEEALQAVASEGNPKTVKLLLELLLEQGADVNGPAGEYEDTLQAAVSKGNLKIVKLLLDKGADVNSQGGKYGNALQAAVSIGDPKIVELLLEKGADVNAQGGKYGNALQAAASKGYPNFVKLFLEKGADVNAQGGRYGNTLQAAAAAWQQRPEIVKLLLEKGADVNAQGGECGNALQAAALRGNPEIVKLLLEKGADINSRDGSEGQTPLHLAVEAGSISAVAQLLEQGALTNIRDFSDLNPLELAAQKGDYRIALLLLLRSTDSHTFVKASTWRKLLPGSPSHLEMTIGNTTTIRKTSERDITNRGYPLSLRVKEFAARADDFIGTNVGSRRILVEQRSPADLLSGQRTREADPVWRVQSSKAPSRATLTQVPKKDCFVECRFTTRAIALPIPINYNWPRLSDTSELDIQGFEKTYGILWIMTKRQNITPSESPLESKIFFSTSEYAQVPPHATDLFAPLVQQLLQEWDRTFQVAEIRLAIKRTELLRANGRNPRLIRDLLGDAQLWDLLRRSCNKQIAELMEFRNKYESQSLAVLRDNESTGSEELNKAMLIFQNQINRLEEVYSEGLKALMETSKDLIQLEFNLTSISEAQKSSSTNKSMKRLSWITSLFGMNIDILASNPPWWFYILFAVATTFLTLAVWLIFKHNSHLEDSIERRFNRLTRRQPRQDLETGQRRGLSPQGRSAMFSTLGKKRS</sequence>
<dbReference type="SUPFAM" id="SSF144083">
    <property type="entry name" value="Magnesium transport protein CorA, transmembrane region"/>
    <property type="match status" value="1"/>
</dbReference>
<evidence type="ECO:0000256" key="9">
    <source>
        <dbReference type="SAM" id="Phobius"/>
    </source>
</evidence>
<feature type="repeat" description="ANK" evidence="7">
    <location>
        <begin position="101"/>
        <end position="133"/>
    </location>
</feature>
<dbReference type="PANTHER" id="PTHR24198">
    <property type="entry name" value="ANKYRIN REPEAT AND PROTEIN KINASE DOMAIN-CONTAINING PROTEIN"/>
    <property type="match status" value="1"/>
</dbReference>
<evidence type="ECO:0000256" key="7">
    <source>
        <dbReference type="PROSITE-ProRule" id="PRU00023"/>
    </source>
</evidence>
<keyword evidence="3" id="KW-0677">Repeat</keyword>
<evidence type="ECO:0000256" key="1">
    <source>
        <dbReference type="ARBA" id="ARBA00004141"/>
    </source>
</evidence>
<reference evidence="10 11" key="1">
    <citation type="journal article" date="2014" name="Nat. Commun.">
        <title>Multiple recent horizontal transfers of a large genomic region in cheese making fungi.</title>
        <authorList>
            <person name="Cheeseman K."/>
            <person name="Ropars J."/>
            <person name="Renault P."/>
            <person name="Dupont J."/>
            <person name="Gouzy J."/>
            <person name="Branca A."/>
            <person name="Abraham A.L."/>
            <person name="Ceppi M."/>
            <person name="Conseiller E."/>
            <person name="Debuchy R."/>
            <person name="Malagnac F."/>
            <person name="Goarin A."/>
            <person name="Silar P."/>
            <person name="Lacoste S."/>
            <person name="Sallet E."/>
            <person name="Bensimon A."/>
            <person name="Giraud T."/>
            <person name="Brygoo Y."/>
        </authorList>
    </citation>
    <scope>NUCLEOTIDE SEQUENCE [LARGE SCALE GENOMIC DNA]</scope>
    <source>
        <strain evidence="11">FM 013</strain>
    </source>
</reference>
<dbReference type="InterPro" id="IPR002110">
    <property type="entry name" value="Ankyrin_rpt"/>
</dbReference>
<organism evidence="10 11">
    <name type="scientific">Penicillium camemberti (strain FM 013)</name>
    <dbReference type="NCBI Taxonomy" id="1429867"/>
    <lineage>
        <taxon>Eukaryota</taxon>
        <taxon>Fungi</taxon>
        <taxon>Dikarya</taxon>
        <taxon>Ascomycota</taxon>
        <taxon>Pezizomycotina</taxon>
        <taxon>Eurotiomycetes</taxon>
        <taxon>Eurotiomycetidae</taxon>
        <taxon>Eurotiales</taxon>
        <taxon>Aspergillaceae</taxon>
        <taxon>Penicillium</taxon>
    </lineage>
</organism>
<feature type="repeat" description="ANK" evidence="7">
    <location>
        <begin position="134"/>
        <end position="166"/>
    </location>
</feature>
<dbReference type="InterPro" id="IPR045863">
    <property type="entry name" value="CorA_TM1_TM2"/>
</dbReference>
<evidence type="ECO:0000256" key="8">
    <source>
        <dbReference type="SAM" id="MobiDB-lite"/>
    </source>
</evidence>
<keyword evidence="5 7" id="KW-0040">ANK repeat</keyword>
<dbReference type="PANTHER" id="PTHR24198:SF165">
    <property type="entry name" value="ANKYRIN REPEAT-CONTAINING PROTEIN-RELATED"/>
    <property type="match status" value="1"/>
</dbReference>
<accession>A0A0G4PEB9</accession>
<dbReference type="Proteomes" id="UP000053732">
    <property type="component" value="Unassembled WGS sequence"/>
</dbReference>
<keyword evidence="2 9" id="KW-0812">Transmembrane</keyword>
<dbReference type="PROSITE" id="PS50297">
    <property type="entry name" value="ANK_REP_REGION"/>
    <property type="match status" value="5"/>
</dbReference>
<dbReference type="EMBL" id="HG793145">
    <property type="protein sequence ID" value="CRL24611.1"/>
    <property type="molecule type" value="Genomic_DNA"/>
</dbReference>
<feature type="transmembrane region" description="Helical" evidence="9">
    <location>
        <begin position="690"/>
        <end position="711"/>
    </location>
</feature>
<dbReference type="GO" id="GO:0032259">
    <property type="term" value="P:methylation"/>
    <property type="evidence" value="ECO:0007669"/>
    <property type="project" value="UniProtKB-KW"/>
</dbReference>
<keyword evidence="10" id="KW-0808">Transferase</keyword>
<feature type="repeat" description="ANK" evidence="7">
    <location>
        <begin position="167"/>
        <end position="199"/>
    </location>
</feature>
<comment type="subcellular location">
    <subcellularLocation>
        <location evidence="1">Membrane</location>
        <topology evidence="1">Multi-pass membrane protein</topology>
    </subcellularLocation>
</comment>
<dbReference type="Pfam" id="PF12796">
    <property type="entry name" value="Ank_2"/>
    <property type="match status" value="3"/>
</dbReference>
<evidence type="ECO:0000313" key="11">
    <source>
        <dbReference type="Proteomes" id="UP000053732"/>
    </source>
</evidence>
<evidence type="ECO:0000256" key="4">
    <source>
        <dbReference type="ARBA" id="ARBA00022989"/>
    </source>
</evidence>
<keyword evidence="6 9" id="KW-0472">Membrane</keyword>
<feature type="repeat" description="ANK" evidence="7">
    <location>
        <begin position="235"/>
        <end position="267"/>
    </location>
</feature>
<keyword evidence="4 9" id="KW-1133">Transmembrane helix</keyword>
<keyword evidence="10" id="KW-0489">Methyltransferase</keyword>
<evidence type="ECO:0000256" key="2">
    <source>
        <dbReference type="ARBA" id="ARBA00022692"/>
    </source>
</evidence>
<dbReference type="SMART" id="SM00248">
    <property type="entry name" value="ANK"/>
    <property type="match status" value="9"/>
</dbReference>
<gene>
    <name evidence="10" type="ORF">PCAMFM013_S012g000221</name>
</gene>
<dbReference type="PROSITE" id="PS50088">
    <property type="entry name" value="ANK_REPEAT"/>
    <property type="match status" value="6"/>
</dbReference>
<evidence type="ECO:0000313" key="10">
    <source>
        <dbReference type="EMBL" id="CRL24611.1"/>
    </source>
</evidence>
<evidence type="ECO:0000256" key="6">
    <source>
        <dbReference type="ARBA" id="ARBA00023136"/>
    </source>
</evidence>
<dbReference type="GO" id="GO:0008168">
    <property type="term" value="F:methyltransferase activity"/>
    <property type="evidence" value="ECO:0007669"/>
    <property type="project" value="UniProtKB-KW"/>
</dbReference>
<dbReference type="AlphaFoldDB" id="A0A0G4PEB9"/>
<feature type="repeat" description="ANK" evidence="7">
    <location>
        <begin position="201"/>
        <end position="234"/>
    </location>
</feature>
<dbReference type="InterPro" id="IPR036770">
    <property type="entry name" value="Ankyrin_rpt-contain_sf"/>
</dbReference>
<dbReference type="STRING" id="1429867.A0A0G4PEB9"/>
<dbReference type="GO" id="GO:0016020">
    <property type="term" value="C:membrane"/>
    <property type="evidence" value="ECO:0007669"/>
    <property type="project" value="UniProtKB-SubCell"/>
</dbReference>
<evidence type="ECO:0000256" key="5">
    <source>
        <dbReference type="ARBA" id="ARBA00023043"/>
    </source>
</evidence>
<dbReference type="SUPFAM" id="SSF48403">
    <property type="entry name" value="Ankyrin repeat"/>
    <property type="match status" value="2"/>
</dbReference>
<feature type="region of interest" description="Disordered" evidence="8">
    <location>
        <begin position="732"/>
        <end position="762"/>
    </location>
</feature>
<protein>
    <submittedName>
        <fullName evidence="10">DNA methylase, N-6 adenine-specific, conserved site</fullName>
    </submittedName>
</protein>
<name>A0A0G4PEB9_PENC3</name>